<gene>
    <name evidence="2" type="primary">dap</name>
    <name evidence="2" type="ORF">PSAL_015420</name>
</gene>
<dbReference type="EMBL" id="CP060436">
    <property type="protein sequence ID" value="QPM90307.1"/>
    <property type="molecule type" value="Genomic_DNA"/>
</dbReference>
<dbReference type="SUPFAM" id="SSF56601">
    <property type="entry name" value="beta-lactamase/transpeptidase-like"/>
    <property type="match status" value="1"/>
</dbReference>
<evidence type="ECO:0000313" key="2">
    <source>
        <dbReference type="EMBL" id="QPM90307.1"/>
    </source>
</evidence>
<name>A0A418SHD2_9RHOB</name>
<dbReference type="PANTHER" id="PTHR46825">
    <property type="entry name" value="D-ALANYL-D-ALANINE-CARBOXYPEPTIDASE/ENDOPEPTIDASE AMPH"/>
    <property type="match status" value="1"/>
</dbReference>
<reference evidence="2 3" key="1">
    <citation type="submission" date="2020-08" db="EMBL/GenBank/DDBJ databases">
        <title>Genome sequence of Rhodobacteraceae bacterium Lw-13e.</title>
        <authorList>
            <person name="Poehlein A."/>
            <person name="Wolter L."/>
            <person name="Daniel R."/>
            <person name="Brinkhoff T."/>
        </authorList>
    </citation>
    <scope>NUCLEOTIDE SEQUENCE [LARGE SCALE GENOMIC DNA]</scope>
    <source>
        <strain evidence="2 3">Lw-13e</strain>
    </source>
</reference>
<dbReference type="RefSeq" id="WP_119838859.1">
    <property type="nucleotide sequence ID" value="NZ_CP060436.1"/>
</dbReference>
<dbReference type="InterPro" id="IPR001466">
    <property type="entry name" value="Beta-lactam-related"/>
</dbReference>
<dbReference type="Pfam" id="PF00144">
    <property type="entry name" value="Beta-lactamase"/>
    <property type="match status" value="1"/>
</dbReference>
<evidence type="ECO:0000259" key="1">
    <source>
        <dbReference type="Pfam" id="PF00144"/>
    </source>
</evidence>
<dbReference type="GO" id="GO:0004177">
    <property type="term" value="F:aminopeptidase activity"/>
    <property type="evidence" value="ECO:0007669"/>
    <property type="project" value="UniProtKB-KW"/>
</dbReference>
<dbReference type="Gene3D" id="3.40.710.10">
    <property type="entry name" value="DD-peptidase/beta-lactamase superfamily"/>
    <property type="match status" value="1"/>
</dbReference>
<dbReference type="EC" id="3.4.11.19" evidence="2"/>
<sequence length="518" mass="54756">MRPFLLVVALIAAFPGAGRAQDVLPGPTPASDVSPMAPMGLETALAGLPRLVESTMVRSGVPGMAVAVVREGEVVFRQGFGRRDIRLPDPVTPETVFQIASVSKSISATVAAITISDGALHWDDPVSDYLPDLQLSDSYVGAHATVGDFFAHRTGLPFAAGDDLEDIGHDRDQILDRLGQLPLDPFRVTYHYANMGLTTGAEAVAAAAGRDWADLAQEKLFGPLGMTATSYRHADAMAAGNRAVLHAYEHGMFQPLYDRDADAQAPAGGVSSTVDDLAKWMILLLADGQWQGMPLIDPAVLHPAMRMQIVNSPGRGANDRSGAYGYGFNVETTAGGRPIRNHSGGFIKGAGTHFKLLTDAGIGIVVLSNGAPVGAVESIAAEFMDVVQFGRSTRDWLTGYESLMAPMFDPVGDLVGQAAPQDPAPAGPASRYLGSYDNAYFGPAEVVEGPEGLALLLGPRPLRLALQPWDGDRFAVAPLGENQPLGSLSSVTFTIEGDLATALHVQYLDANGLAHWRR</sequence>
<dbReference type="OrthoDB" id="5377981at2"/>
<organism evidence="2 3">
    <name type="scientific">Pseudooceanicola algae</name>
    <dbReference type="NCBI Taxonomy" id="1537215"/>
    <lineage>
        <taxon>Bacteria</taxon>
        <taxon>Pseudomonadati</taxon>
        <taxon>Pseudomonadota</taxon>
        <taxon>Alphaproteobacteria</taxon>
        <taxon>Rhodobacterales</taxon>
        <taxon>Paracoccaceae</taxon>
        <taxon>Pseudooceanicola</taxon>
    </lineage>
</organism>
<evidence type="ECO:0000313" key="3">
    <source>
        <dbReference type="Proteomes" id="UP000283786"/>
    </source>
</evidence>
<accession>A0A418SHD2</accession>
<feature type="domain" description="Beta-lactamase-related" evidence="1">
    <location>
        <begin position="50"/>
        <end position="376"/>
    </location>
</feature>
<keyword evidence="3" id="KW-1185">Reference proteome</keyword>
<dbReference type="InterPro" id="IPR050491">
    <property type="entry name" value="AmpC-like"/>
</dbReference>
<keyword evidence="2" id="KW-0645">Protease</keyword>
<dbReference type="Gene3D" id="2.40.128.600">
    <property type="match status" value="1"/>
</dbReference>
<protein>
    <submittedName>
        <fullName evidence="2">D-aminopeptidase</fullName>
        <ecNumber evidence="2">3.4.11.19</ecNumber>
    </submittedName>
</protein>
<keyword evidence="2" id="KW-0378">Hydrolase</keyword>
<dbReference type="PANTHER" id="PTHR46825:SF15">
    <property type="entry name" value="BETA-LACTAMASE-RELATED DOMAIN-CONTAINING PROTEIN"/>
    <property type="match status" value="1"/>
</dbReference>
<dbReference type="AlphaFoldDB" id="A0A418SHD2"/>
<dbReference type="KEGG" id="palw:PSAL_015420"/>
<proteinExistence type="predicted"/>
<dbReference type="InterPro" id="IPR012338">
    <property type="entry name" value="Beta-lactam/transpept-like"/>
</dbReference>
<keyword evidence="2" id="KW-0031">Aminopeptidase</keyword>
<dbReference type="Proteomes" id="UP000283786">
    <property type="component" value="Chromosome"/>
</dbReference>